<evidence type="ECO:0000313" key="2">
    <source>
        <dbReference type="Proteomes" id="UP001215280"/>
    </source>
</evidence>
<gene>
    <name evidence="1" type="ORF">DFH07DRAFT_983873</name>
</gene>
<dbReference type="AlphaFoldDB" id="A0AAD7MZH6"/>
<dbReference type="Proteomes" id="UP001215280">
    <property type="component" value="Unassembled WGS sequence"/>
</dbReference>
<accession>A0AAD7MZH6</accession>
<sequence>MEHEFSELRELIRSVAKVDEIDMTSEGKDESIQDIVDGFLFPRIVARCIEKRRICLSQWAGRDPGCLGEDIGGKQLDGIAAEHRTECIRLLKLVCSKDGAVMDKIAAAHTFKAEYEGFSLPYSPRVYIRKLGRYFTAARNLIRCLLEPNKGEQAKDAWASTRANRVLFLHAELQLAMFYCMNPDLHPVAGYVAGLKGCFSLCNFVLQSVLIPIFQSQSRLTTISAGSNTGQIYSTGLPMRFSVRHESGGGDWQHWRFPDPTILCTSSLPPSDQNKPEARLDLIRLELRMSSGKK</sequence>
<proteinExistence type="predicted"/>
<organism evidence="1 2">
    <name type="scientific">Mycena maculata</name>
    <dbReference type="NCBI Taxonomy" id="230809"/>
    <lineage>
        <taxon>Eukaryota</taxon>
        <taxon>Fungi</taxon>
        <taxon>Dikarya</taxon>
        <taxon>Basidiomycota</taxon>
        <taxon>Agaricomycotina</taxon>
        <taxon>Agaricomycetes</taxon>
        <taxon>Agaricomycetidae</taxon>
        <taxon>Agaricales</taxon>
        <taxon>Marasmiineae</taxon>
        <taxon>Mycenaceae</taxon>
        <taxon>Mycena</taxon>
    </lineage>
</organism>
<reference evidence="1" key="1">
    <citation type="submission" date="2023-03" db="EMBL/GenBank/DDBJ databases">
        <title>Massive genome expansion in bonnet fungi (Mycena s.s.) driven by repeated elements and novel gene families across ecological guilds.</title>
        <authorList>
            <consortium name="Lawrence Berkeley National Laboratory"/>
            <person name="Harder C.B."/>
            <person name="Miyauchi S."/>
            <person name="Viragh M."/>
            <person name="Kuo A."/>
            <person name="Thoen E."/>
            <person name="Andreopoulos B."/>
            <person name="Lu D."/>
            <person name="Skrede I."/>
            <person name="Drula E."/>
            <person name="Henrissat B."/>
            <person name="Morin E."/>
            <person name="Kohler A."/>
            <person name="Barry K."/>
            <person name="LaButti K."/>
            <person name="Morin E."/>
            <person name="Salamov A."/>
            <person name="Lipzen A."/>
            <person name="Mereny Z."/>
            <person name="Hegedus B."/>
            <person name="Baldrian P."/>
            <person name="Stursova M."/>
            <person name="Weitz H."/>
            <person name="Taylor A."/>
            <person name="Grigoriev I.V."/>
            <person name="Nagy L.G."/>
            <person name="Martin F."/>
            <person name="Kauserud H."/>
        </authorList>
    </citation>
    <scope>NUCLEOTIDE SEQUENCE</scope>
    <source>
        <strain evidence="1">CBHHK188m</strain>
    </source>
</reference>
<protein>
    <submittedName>
        <fullName evidence="1">Uncharacterized protein</fullName>
    </submittedName>
</protein>
<keyword evidence="2" id="KW-1185">Reference proteome</keyword>
<comment type="caution">
    <text evidence="1">The sequence shown here is derived from an EMBL/GenBank/DDBJ whole genome shotgun (WGS) entry which is preliminary data.</text>
</comment>
<evidence type="ECO:0000313" key="1">
    <source>
        <dbReference type="EMBL" id="KAJ7739039.1"/>
    </source>
</evidence>
<dbReference type="EMBL" id="JARJLG010000134">
    <property type="protein sequence ID" value="KAJ7739039.1"/>
    <property type="molecule type" value="Genomic_DNA"/>
</dbReference>
<name>A0AAD7MZH6_9AGAR</name>